<evidence type="ECO:0000256" key="3">
    <source>
        <dbReference type="SAM" id="Phobius"/>
    </source>
</evidence>
<accession>A0A7J6W5A7</accession>
<gene>
    <name evidence="5" type="ORF">FRX31_018170</name>
</gene>
<sequence length="292" mass="33219">MKKKKNQQQHLYTLSSSSSSSISFTKTQTTTHYYFLLFGFLFLSCLPSLSSALVHLRGKSFSFPFIDAPARFAVGVNSSGSCGALYISDPLDACSSLNNNINFEVVEKEKWVSFVLIERGNCAFEDKVRNAQQSGFHAAIVYDNRQKKNLVSKGPLESELDHHVKPSRQRPTTERLLPHEHGQKIQTSKHRPTTNKTLSLELGQRKQHLRQRPYTDRPPPQQHTQRKLGEGTEVNSNIPPHPKQQNNIFDRIVQNKIQLQLSTILEVEDEIVRKENSIAAIYRLLSQALPRC</sequence>
<dbReference type="Pfam" id="PF02225">
    <property type="entry name" value="PA"/>
    <property type="match status" value="1"/>
</dbReference>
<feature type="transmembrane region" description="Helical" evidence="3">
    <location>
        <begin position="33"/>
        <end position="56"/>
    </location>
</feature>
<dbReference type="Proteomes" id="UP000554482">
    <property type="component" value="Unassembled WGS sequence"/>
</dbReference>
<protein>
    <submittedName>
        <fullName evidence="5">Receptor-like protein</fullName>
    </submittedName>
</protein>
<evidence type="ECO:0000313" key="6">
    <source>
        <dbReference type="Proteomes" id="UP000554482"/>
    </source>
</evidence>
<feature type="compositionally biased region" description="Basic and acidic residues" evidence="2">
    <location>
        <begin position="171"/>
        <end position="183"/>
    </location>
</feature>
<comment type="caution">
    <text evidence="5">The sequence shown here is derived from an EMBL/GenBank/DDBJ whole genome shotgun (WGS) entry which is preliminary data.</text>
</comment>
<feature type="domain" description="PA" evidence="4">
    <location>
        <begin position="92"/>
        <end position="152"/>
    </location>
</feature>
<evidence type="ECO:0000256" key="1">
    <source>
        <dbReference type="ARBA" id="ARBA00023180"/>
    </source>
</evidence>
<dbReference type="AlphaFoldDB" id="A0A7J6W5A7"/>
<dbReference type="Gene3D" id="3.50.30.30">
    <property type="match status" value="1"/>
</dbReference>
<proteinExistence type="predicted"/>
<keyword evidence="3" id="KW-1133">Transmembrane helix</keyword>
<reference evidence="5 6" key="1">
    <citation type="submission" date="2020-06" db="EMBL/GenBank/DDBJ databases">
        <title>Transcriptomic and genomic resources for Thalictrum thalictroides and T. hernandezii: Facilitating candidate gene discovery in an emerging model plant lineage.</title>
        <authorList>
            <person name="Arias T."/>
            <person name="Riano-Pachon D.M."/>
            <person name="Di Stilio V.S."/>
        </authorList>
    </citation>
    <scope>NUCLEOTIDE SEQUENCE [LARGE SCALE GENOMIC DNA]</scope>
    <source>
        <strain evidence="6">cv. WT478/WT964</strain>
        <tissue evidence="5">Leaves</tissue>
    </source>
</reference>
<evidence type="ECO:0000259" key="4">
    <source>
        <dbReference type="Pfam" id="PF02225"/>
    </source>
</evidence>
<dbReference type="InterPro" id="IPR046450">
    <property type="entry name" value="PA_dom_sf"/>
</dbReference>
<feature type="compositionally biased region" description="Polar residues" evidence="2">
    <location>
        <begin position="233"/>
        <end position="244"/>
    </location>
</feature>
<feature type="region of interest" description="Disordered" evidence="2">
    <location>
        <begin position="153"/>
        <end position="244"/>
    </location>
</feature>
<organism evidence="5 6">
    <name type="scientific">Thalictrum thalictroides</name>
    <name type="common">Rue-anemone</name>
    <name type="synonym">Anemone thalictroides</name>
    <dbReference type="NCBI Taxonomy" id="46969"/>
    <lineage>
        <taxon>Eukaryota</taxon>
        <taxon>Viridiplantae</taxon>
        <taxon>Streptophyta</taxon>
        <taxon>Embryophyta</taxon>
        <taxon>Tracheophyta</taxon>
        <taxon>Spermatophyta</taxon>
        <taxon>Magnoliopsida</taxon>
        <taxon>Ranunculales</taxon>
        <taxon>Ranunculaceae</taxon>
        <taxon>Thalictroideae</taxon>
        <taxon>Thalictrum</taxon>
    </lineage>
</organism>
<name>A0A7J6W5A7_THATH</name>
<dbReference type="EMBL" id="JABWDY010021665">
    <property type="protein sequence ID" value="KAF5192243.1"/>
    <property type="molecule type" value="Genomic_DNA"/>
</dbReference>
<keyword evidence="3" id="KW-0812">Transmembrane</keyword>
<dbReference type="SUPFAM" id="SSF52025">
    <property type="entry name" value="PA domain"/>
    <property type="match status" value="1"/>
</dbReference>
<keyword evidence="6" id="KW-1185">Reference proteome</keyword>
<evidence type="ECO:0000313" key="5">
    <source>
        <dbReference type="EMBL" id="KAF5192243.1"/>
    </source>
</evidence>
<evidence type="ECO:0000256" key="2">
    <source>
        <dbReference type="SAM" id="MobiDB-lite"/>
    </source>
</evidence>
<keyword evidence="1" id="KW-0325">Glycoprotein</keyword>
<dbReference type="OrthoDB" id="8062037at2759"/>
<keyword evidence="3" id="KW-0472">Membrane</keyword>
<keyword evidence="5" id="KW-0675">Receptor</keyword>
<dbReference type="InterPro" id="IPR003137">
    <property type="entry name" value="PA_domain"/>
</dbReference>